<keyword evidence="4" id="KW-1185">Reference proteome</keyword>
<reference evidence="3 4" key="1">
    <citation type="submission" date="2017-03" db="EMBL/GenBank/DDBJ databases">
        <title>An alternative strategy for trypanosome survival in the mammalian bloodstream revealed through genome and transcriptome analysis of the ubiquitous bovine parasite Trypanosoma (Megatrypanum) theileri.</title>
        <authorList>
            <person name="Kelly S."/>
            <person name="Ivens A."/>
            <person name="Mott A."/>
            <person name="O'Neill E."/>
            <person name="Emms D."/>
            <person name="Macleod O."/>
            <person name="Voorheis P."/>
            <person name="Matthews J."/>
            <person name="Matthews K."/>
            <person name="Carrington M."/>
        </authorList>
    </citation>
    <scope>NUCLEOTIDE SEQUENCE [LARGE SCALE GENOMIC DNA]</scope>
    <source>
        <strain evidence="3">Edinburgh</strain>
    </source>
</reference>
<comment type="caution">
    <text evidence="3">The sequence shown here is derived from an EMBL/GenBank/DDBJ whole genome shotgun (WGS) entry which is preliminary data.</text>
</comment>
<feature type="region of interest" description="Disordered" evidence="1">
    <location>
        <begin position="42"/>
        <end position="74"/>
    </location>
</feature>
<proteinExistence type="predicted"/>
<evidence type="ECO:0000256" key="1">
    <source>
        <dbReference type="SAM" id="MobiDB-lite"/>
    </source>
</evidence>
<feature type="chain" id="PRO_5012936297" description="Mucin TcMUCII" evidence="2">
    <location>
        <begin position="26"/>
        <end position="440"/>
    </location>
</feature>
<dbReference type="GeneID" id="39990206"/>
<evidence type="ECO:0000313" key="4">
    <source>
        <dbReference type="Proteomes" id="UP000192257"/>
    </source>
</evidence>
<feature type="signal peptide" evidence="2">
    <location>
        <begin position="1"/>
        <end position="25"/>
    </location>
</feature>
<dbReference type="VEuPathDB" id="TriTrypDB:TM35_000471660"/>
<feature type="compositionally biased region" description="Polar residues" evidence="1">
    <location>
        <begin position="195"/>
        <end position="204"/>
    </location>
</feature>
<gene>
    <name evidence="3" type="ORF">TM35_000471660</name>
</gene>
<evidence type="ECO:0008006" key="5">
    <source>
        <dbReference type="Google" id="ProtNLM"/>
    </source>
</evidence>
<dbReference type="AlphaFoldDB" id="A0A1X0NI55"/>
<dbReference type="RefSeq" id="XP_028878337.1">
    <property type="nucleotide sequence ID" value="XM_029030426.1"/>
</dbReference>
<feature type="compositionally biased region" description="Basic and acidic residues" evidence="1">
    <location>
        <begin position="52"/>
        <end position="67"/>
    </location>
</feature>
<sequence length="440" mass="45390">MREMMRHVVCLLVLMLCCAYGCVSATPLSTITHPTKVPLKAAGPGIGSAGPKLDEPREYHSVGDKSRTNCPSTEGQDGTCVAAIPGRVGPPTHSLPGAAVPGPQNALGGPHSGTGVARVKVDNKTGCPVKNGKVIPCRPCEAGVDSTVDAPCVPTATLRYHGVAESYGEALKDNRDTVITPKRSETVQRTEDGHTTSLVTQSPEESLLSRPATVGNRNHTKVNTTDAAAAAVPGNPNGVPSTDLGAVNSDGHTGVPGASTRRAKHDVGVTVHPATPVSNTADGQPKFPGVDPKVAPAAPDTNYPGVNQTLLHVGGAPSVAINRGPARPPRVDVDSPPADTPEVSQSNGETSGPTNTHNEENDIQTGNTAAPSQSESSKNTPNTPTKVTPPAIPTKLQPPMPAKSETKPPKKRKADSSSMSSVWVRVPLLIVVVLFSATVY</sequence>
<feature type="compositionally biased region" description="Polar residues" evidence="1">
    <location>
        <begin position="342"/>
        <end position="356"/>
    </location>
</feature>
<evidence type="ECO:0000256" key="2">
    <source>
        <dbReference type="SAM" id="SignalP"/>
    </source>
</evidence>
<protein>
    <recommendedName>
        <fullName evidence="5">Mucin TcMUCII</fullName>
    </recommendedName>
</protein>
<keyword evidence="2" id="KW-0732">Signal</keyword>
<evidence type="ECO:0000313" key="3">
    <source>
        <dbReference type="EMBL" id="ORC84271.1"/>
    </source>
</evidence>
<feature type="compositionally biased region" description="Pro residues" evidence="1">
    <location>
        <begin position="390"/>
        <end position="401"/>
    </location>
</feature>
<organism evidence="3 4">
    <name type="scientific">Trypanosoma theileri</name>
    <dbReference type="NCBI Taxonomy" id="67003"/>
    <lineage>
        <taxon>Eukaryota</taxon>
        <taxon>Discoba</taxon>
        <taxon>Euglenozoa</taxon>
        <taxon>Kinetoplastea</taxon>
        <taxon>Metakinetoplastina</taxon>
        <taxon>Trypanosomatida</taxon>
        <taxon>Trypanosomatidae</taxon>
        <taxon>Trypanosoma</taxon>
    </lineage>
</organism>
<dbReference type="EMBL" id="NBCO01000047">
    <property type="protein sequence ID" value="ORC84271.1"/>
    <property type="molecule type" value="Genomic_DNA"/>
</dbReference>
<feature type="compositionally biased region" description="Polar residues" evidence="1">
    <location>
        <begin position="363"/>
        <end position="377"/>
    </location>
</feature>
<accession>A0A1X0NI55</accession>
<feature type="compositionally biased region" description="Low complexity" evidence="1">
    <location>
        <begin position="378"/>
        <end position="389"/>
    </location>
</feature>
<name>A0A1X0NI55_9TRYP</name>
<dbReference type="Proteomes" id="UP000192257">
    <property type="component" value="Unassembled WGS sequence"/>
</dbReference>
<feature type="region of interest" description="Disordered" evidence="1">
    <location>
        <begin position="272"/>
        <end position="420"/>
    </location>
</feature>
<feature type="region of interest" description="Disordered" evidence="1">
    <location>
        <begin position="186"/>
        <end position="209"/>
    </location>
</feature>